<comment type="similarity">
    <text evidence="1">Belongs to the ClpS family.</text>
</comment>
<dbReference type="InterPro" id="IPR003769">
    <property type="entry name" value="ClpS_core"/>
</dbReference>
<dbReference type="GO" id="GO:0006508">
    <property type="term" value="P:proteolysis"/>
    <property type="evidence" value="ECO:0007669"/>
    <property type="project" value="UniProtKB-UniRule"/>
</dbReference>
<gene>
    <name evidence="1" type="primary">clpS</name>
    <name evidence="3" type="ORF">SAMN02745124_02235</name>
</gene>
<dbReference type="Pfam" id="PF02617">
    <property type="entry name" value="ClpS"/>
    <property type="match status" value="1"/>
</dbReference>
<feature type="domain" description="Adaptor protein ClpS core" evidence="2">
    <location>
        <begin position="21"/>
        <end position="100"/>
    </location>
</feature>
<dbReference type="SUPFAM" id="SSF54736">
    <property type="entry name" value="ClpS-like"/>
    <property type="match status" value="1"/>
</dbReference>
<dbReference type="STRING" id="1121409.SAMN02745124_02235"/>
<dbReference type="Proteomes" id="UP000184139">
    <property type="component" value="Unassembled WGS sequence"/>
</dbReference>
<dbReference type="GO" id="GO:0030163">
    <property type="term" value="P:protein catabolic process"/>
    <property type="evidence" value="ECO:0007669"/>
    <property type="project" value="InterPro"/>
</dbReference>
<dbReference type="NCBIfam" id="NF000672">
    <property type="entry name" value="PRK00033.1-5"/>
    <property type="match status" value="1"/>
</dbReference>
<reference evidence="3 4" key="1">
    <citation type="submission" date="2016-11" db="EMBL/GenBank/DDBJ databases">
        <authorList>
            <person name="Jaros S."/>
            <person name="Januszkiewicz K."/>
            <person name="Wedrychowicz H."/>
        </authorList>
    </citation>
    <scope>NUCLEOTIDE SEQUENCE [LARGE SCALE GENOMIC DNA]</scope>
    <source>
        <strain evidence="3 4">DSM 9705</strain>
    </source>
</reference>
<evidence type="ECO:0000313" key="3">
    <source>
        <dbReference type="EMBL" id="SHH85545.1"/>
    </source>
</evidence>
<comment type="subunit">
    <text evidence="1">Binds to the N-terminal domain of the chaperone ClpA.</text>
</comment>
<evidence type="ECO:0000259" key="2">
    <source>
        <dbReference type="Pfam" id="PF02617"/>
    </source>
</evidence>
<evidence type="ECO:0000256" key="1">
    <source>
        <dbReference type="HAMAP-Rule" id="MF_00302"/>
    </source>
</evidence>
<organism evidence="3 4">
    <name type="scientific">Desulfofustis glycolicus DSM 9705</name>
    <dbReference type="NCBI Taxonomy" id="1121409"/>
    <lineage>
        <taxon>Bacteria</taxon>
        <taxon>Pseudomonadati</taxon>
        <taxon>Thermodesulfobacteriota</taxon>
        <taxon>Desulfobulbia</taxon>
        <taxon>Desulfobulbales</taxon>
        <taxon>Desulfocapsaceae</taxon>
        <taxon>Desulfofustis</taxon>
    </lineage>
</organism>
<keyword evidence="3" id="KW-0645">Protease</keyword>
<accession>A0A1M5WDH2</accession>
<dbReference type="PANTHER" id="PTHR33473:SF19">
    <property type="entry name" value="ATP-DEPENDENT CLP PROTEASE ADAPTER PROTEIN CLPS"/>
    <property type="match status" value="1"/>
</dbReference>
<comment type="function">
    <text evidence="1">Involved in the modulation of the specificity of the ClpAP-mediated ATP-dependent protein degradation.</text>
</comment>
<dbReference type="InterPro" id="IPR022935">
    <property type="entry name" value="ClpS"/>
</dbReference>
<dbReference type="FunFam" id="3.30.1390.10:FF:000002">
    <property type="entry name" value="ATP-dependent Clp protease adapter protein ClpS"/>
    <property type="match status" value="1"/>
</dbReference>
<protein>
    <recommendedName>
        <fullName evidence="1">ATP-dependent Clp protease adapter protein ClpS</fullName>
    </recommendedName>
</protein>
<dbReference type="OrthoDB" id="9796121at2"/>
<sequence length="104" mass="11888">MGDRKGELHGSTLTEDNVETKEPPFYKVLLHNDDYTTMEFVVSILENIFQKSKQEATRIMLNVHTEGVGVAGVYTREICETKIAIVHELAKKNEFPLRCSMEKD</sequence>
<evidence type="ECO:0000313" key="4">
    <source>
        <dbReference type="Proteomes" id="UP000184139"/>
    </source>
</evidence>
<dbReference type="Gene3D" id="3.30.1390.10">
    <property type="match status" value="1"/>
</dbReference>
<name>A0A1M5WDH2_9BACT</name>
<dbReference type="HAMAP" id="MF_00302">
    <property type="entry name" value="ClpS"/>
    <property type="match status" value="1"/>
</dbReference>
<dbReference type="PANTHER" id="PTHR33473">
    <property type="entry name" value="ATP-DEPENDENT CLP PROTEASE ADAPTER PROTEIN CLPS1, CHLOROPLASTIC"/>
    <property type="match status" value="1"/>
</dbReference>
<proteinExistence type="inferred from homology"/>
<keyword evidence="4" id="KW-1185">Reference proteome</keyword>
<dbReference type="EMBL" id="FQXS01000012">
    <property type="protein sequence ID" value="SHH85545.1"/>
    <property type="molecule type" value="Genomic_DNA"/>
</dbReference>
<dbReference type="AlphaFoldDB" id="A0A1M5WDH2"/>
<dbReference type="GO" id="GO:0008233">
    <property type="term" value="F:peptidase activity"/>
    <property type="evidence" value="ECO:0007669"/>
    <property type="project" value="UniProtKB-KW"/>
</dbReference>
<dbReference type="InterPro" id="IPR014719">
    <property type="entry name" value="Ribosomal_bL12_C/ClpS-like"/>
</dbReference>
<dbReference type="RefSeq" id="WP_073376014.1">
    <property type="nucleotide sequence ID" value="NZ_FQXS01000012.1"/>
</dbReference>
<keyword evidence="3" id="KW-0378">Hydrolase</keyword>